<dbReference type="GO" id="GO:0005634">
    <property type="term" value="C:nucleus"/>
    <property type="evidence" value="ECO:0007669"/>
    <property type="project" value="UniProtKB-SubCell"/>
</dbReference>
<dbReference type="Gene3D" id="1.10.10.60">
    <property type="entry name" value="Homeodomain-like"/>
    <property type="match status" value="2"/>
</dbReference>
<evidence type="ECO:0000259" key="5">
    <source>
        <dbReference type="PROSITE" id="PS50960"/>
    </source>
</evidence>
<dbReference type="Proteomes" id="UP000821853">
    <property type="component" value="Chromosome 4"/>
</dbReference>
<dbReference type="PANTHER" id="PTHR19303:SF73">
    <property type="entry name" value="PROTEIN PDC2"/>
    <property type="match status" value="1"/>
</dbReference>
<comment type="subcellular location">
    <subcellularLocation>
        <location evidence="1 4">Nucleus</location>
    </subcellularLocation>
</comment>
<gene>
    <name evidence="7" type="ORF">HPB48_012474</name>
</gene>
<keyword evidence="2 4" id="KW-0238">DNA-binding</keyword>
<comment type="caution">
    <text evidence="7">The sequence shown here is derived from an EMBL/GenBank/DDBJ whole genome shotgun (WGS) entry which is preliminary data.</text>
</comment>
<reference evidence="7 8" key="1">
    <citation type="journal article" date="2020" name="Cell">
        <title>Large-Scale Comparative Analyses of Tick Genomes Elucidate Their Genetic Diversity and Vector Capacities.</title>
        <authorList>
            <consortium name="Tick Genome and Microbiome Consortium (TIGMIC)"/>
            <person name="Jia N."/>
            <person name="Wang J."/>
            <person name="Shi W."/>
            <person name="Du L."/>
            <person name="Sun Y."/>
            <person name="Zhan W."/>
            <person name="Jiang J.F."/>
            <person name="Wang Q."/>
            <person name="Zhang B."/>
            <person name="Ji P."/>
            <person name="Bell-Sakyi L."/>
            <person name="Cui X.M."/>
            <person name="Yuan T.T."/>
            <person name="Jiang B.G."/>
            <person name="Yang W.F."/>
            <person name="Lam T.T."/>
            <person name="Chang Q.C."/>
            <person name="Ding S.J."/>
            <person name="Wang X.J."/>
            <person name="Zhu J.G."/>
            <person name="Ruan X.D."/>
            <person name="Zhao L."/>
            <person name="Wei J.T."/>
            <person name="Ye R.Z."/>
            <person name="Que T.C."/>
            <person name="Du C.H."/>
            <person name="Zhou Y.H."/>
            <person name="Cheng J.X."/>
            <person name="Dai P.F."/>
            <person name="Guo W.B."/>
            <person name="Han X.H."/>
            <person name="Huang E.J."/>
            <person name="Li L.F."/>
            <person name="Wei W."/>
            <person name="Gao Y.C."/>
            <person name="Liu J.Z."/>
            <person name="Shao H.Z."/>
            <person name="Wang X."/>
            <person name="Wang C.C."/>
            <person name="Yang T.C."/>
            <person name="Huo Q.B."/>
            <person name="Li W."/>
            <person name="Chen H.Y."/>
            <person name="Chen S.E."/>
            <person name="Zhou L.G."/>
            <person name="Ni X.B."/>
            <person name="Tian J.H."/>
            <person name="Sheng Y."/>
            <person name="Liu T."/>
            <person name="Pan Y.S."/>
            <person name="Xia L.Y."/>
            <person name="Li J."/>
            <person name="Zhao F."/>
            <person name="Cao W.C."/>
        </authorList>
    </citation>
    <scope>NUCLEOTIDE SEQUENCE [LARGE SCALE GENOMIC DNA]</scope>
    <source>
        <strain evidence="7">HaeL-2018</strain>
    </source>
</reference>
<organism evidence="7 8">
    <name type="scientific">Haemaphysalis longicornis</name>
    <name type="common">Bush tick</name>
    <dbReference type="NCBI Taxonomy" id="44386"/>
    <lineage>
        <taxon>Eukaryota</taxon>
        <taxon>Metazoa</taxon>
        <taxon>Ecdysozoa</taxon>
        <taxon>Arthropoda</taxon>
        <taxon>Chelicerata</taxon>
        <taxon>Arachnida</taxon>
        <taxon>Acari</taxon>
        <taxon>Parasitiformes</taxon>
        <taxon>Ixodida</taxon>
        <taxon>Ixodoidea</taxon>
        <taxon>Ixodidae</taxon>
        <taxon>Haemaphysalinae</taxon>
        <taxon>Haemaphysalis</taxon>
    </lineage>
</organism>
<dbReference type="OMA" id="FPDVEEC"/>
<feature type="DNA-binding region" description="H-T-H motif" evidence="4">
    <location>
        <begin position="27"/>
        <end position="47"/>
    </location>
</feature>
<dbReference type="Pfam" id="PF03221">
    <property type="entry name" value="HTH_Tnp_Tc5"/>
    <property type="match status" value="1"/>
</dbReference>
<dbReference type="PANTHER" id="PTHR19303">
    <property type="entry name" value="TRANSPOSON"/>
    <property type="match status" value="1"/>
</dbReference>
<name>A0A9J6GJC0_HAELO</name>
<sequence>MSTAKRKQISLLDKLEIVSDVDSGQKQTTVAEKFGLSRKTVNTIMKNREAILKQQEDGGLSAKRIRLRGASYPKVEEALLLWLRDALAKNIPVNGVLLRKRAEQLAFLLDCAD</sequence>
<evidence type="ECO:0000313" key="8">
    <source>
        <dbReference type="Proteomes" id="UP000821853"/>
    </source>
</evidence>
<dbReference type="InterPro" id="IPR050863">
    <property type="entry name" value="CenT-Element_Derived"/>
</dbReference>
<proteinExistence type="predicted"/>
<protein>
    <recommendedName>
        <fullName evidence="9">HTH psq-type domain-containing protein</fullName>
    </recommendedName>
</protein>
<dbReference type="VEuPathDB" id="VectorBase:HLOH_060280"/>
<accession>A0A9J6GJC0</accession>
<dbReference type="InterPro" id="IPR009057">
    <property type="entry name" value="Homeodomain-like_sf"/>
</dbReference>
<keyword evidence="3 4" id="KW-0539">Nucleus</keyword>
<feature type="domain" description="HTH CENPB-type" evidence="6">
    <location>
        <begin position="63"/>
        <end position="113"/>
    </location>
</feature>
<dbReference type="OrthoDB" id="6484486at2759"/>
<evidence type="ECO:0008006" key="9">
    <source>
        <dbReference type="Google" id="ProtNLM"/>
    </source>
</evidence>
<evidence type="ECO:0000313" key="7">
    <source>
        <dbReference type="EMBL" id="KAH9374468.1"/>
    </source>
</evidence>
<dbReference type="SUPFAM" id="SSF46689">
    <property type="entry name" value="Homeodomain-like"/>
    <property type="match status" value="2"/>
</dbReference>
<dbReference type="AlphaFoldDB" id="A0A9J6GJC0"/>
<dbReference type="PROSITE" id="PS50960">
    <property type="entry name" value="HTH_PSQ"/>
    <property type="match status" value="1"/>
</dbReference>
<keyword evidence="8" id="KW-1185">Reference proteome</keyword>
<feature type="domain" description="HTH psq-type" evidence="5">
    <location>
        <begin position="1"/>
        <end position="51"/>
    </location>
</feature>
<evidence type="ECO:0000256" key="3">
    <source>
        <dbReference type="ARBA" id="ARBA00023242"/>
    </source>
</evidence>
<dbReference type="InterPro" id="IPR007889">
    <property type="entry name" value="HTH_Psq"/>
</dbReference>
<dbReference type="EMBL" id="JABSTR010000006">
    <property type="protein sequence ID" value="KAH9374468.1"/>
    <property type="molecule type" value="Genomic_DNA"/>
</dbReference>
<dbReference type="GO" id="GO:0003677">
    <property type="term" value="F:DNA binding"/>
    <property type="evidence" value="ECO:0007669"/>
    <property type="project" value="UniProtKB-UniRule"/>
</dbReference>
<evidence type="ECO:0000256" key="2">
    <source>
        <dbReference type="ARBA" id="ARBA00023125"/>
    </source>
</evidence>
<evidence type="ECO:0000256" key="1">
    <source>
        <dbReference type="ARBA" id="ARBA00004123"/>
    </source>
</evidence>
<dbReference type="InterPro" id="IPR006600">
    <property type="entry name" value="HTH_CenpB_DNA-bd_dom"/>
</dbReference>
<dbReference type="PROSITE" id="PS51253">
    <property type="entry name" value="HTH_CENPB"/>
    <property type="match status" value="1"/>
</dbReference>
<evidence type="ECO:0000259" key="6">
    <source>
        <dbReference type="PROSITE" id="PS51253"/>
    </source>
</evidence>
<evidence type="ECO:0000256" key="4">
    <source>
        <dbReference type="PROSITE-ProRule" id="PRU00320"/>
    </source>
</evidence>
<dbReference type="Pfam" id="PF04218">
    <property type="entry name" value="CENP-B_N"/>
    <property type="match status" value="1"/>
</dbReference>